<dbReference type="GO" id="GO:0006406">
    <property type="term" value="P:mRNA export from nucleus"/>
    <property type="evidence" value="ECO:0007669"/>
    <property type="project" value="TreeGrafter"/>
</dbReference>
<dbReference type="GO" id="GO:0003729">
    <property type="term" value="F:mRNA binding"/>
    <property type="evidence" value="ECO:0007669"/>
    <property type="project" value="TreeGrafter"/>
</dbReference>
<evidence type="ECO:0000256" key="4">
    <source>
        <dbReference type="SAM" id="Coils"/>
    </source>
</evidence>
<evidence type="ECO:0000256" key="2">
    <source>
        <dbReference type="ARBA" id="ARBA00008044"/>
    </source>
</evidence>
<proteinExistence type="inferred from homology"/>
<comment type="subcellular location">
    <subcellularLocation>
        <location evidence="1">Nucleus</location>
    </subcellularLocation>
</comment>
<name>A0AAX4K3P6_9TREE</name>
<sequence length="249" mass="28225">MVLPKRISSPSPLDPLLLLPIPSELPSSPLPDLDPLLNAIQQHIYPTEVEENIPITSLTAAIRQITRKSQILLNASRYKVAESRDELDKIDEKLREIEYERTRVIDEIHKCSEYAPAYEEMDLPSVEEFLSQADQSIINALPSKDDEDYEHELTIARLEFELKEIEKREIQVAQLTKERDNLIKTKKEIKMKFDAVDVHLSGFARSANAVASKLKDVAELPVPSPPLPTTTINVPTPEITIQSELLETK</sequence>
<evidence type="ECO:0000256" key="3">
    <source>
        <dbReference type="ARBA" id="ARBA00023242"/>
    </source>
</evidence>
<organism evidence="5 6">
    <name type="scientific">Kwoniella dendrophila CBS 6074</name>
    <dbReference type="NCBI Taxonomy" id="1295534"/>
    <lineage>
        <taxon>Eukaryota</taxon>
        <taxon>Fungi</taxon>
        <taxon>Dikarya</taxon>
        <taxon>Basidiomycota</taxon>
        <taxon>Agaricomycotina</taxon>
        <taxon>Tremellomycetes</taxon>
        <taxon>Tremellales</taxon>
        <taxon>Cryptococcaceae</taxon>
        <taxon>Kwoniella</taxon>
    </lineage>
</organism>
<evidence type="ECO:0000313" key="6">
    <source>
        <dbReference type="Proteomes" id="UP001355207"/>
    </source>
</evidence>
<dbReference type="Proteomes" id="UP001355207">
    <property type="component" value="Chromosome 9"/>
</dbReference>
<dbReference type="PANTHER" id="PTHR13375:SF3">
    <property type="entry name" value="THO COMPLEX SUBUNIT 5 HOMOLOG"/>
    <property type="match status" value="1"/>
</dbReference>
<feature type="coiled-coil region" evidence="4">
    <location>
        <begin position="158"/>
        <end position="192"/>
    </location>
</feature>
<keyword evidence="3" id="KW-0539">Nucleus</keyword>
<dbReference type="AlphaFoldDB" id="A0AAX4K3P6"/>
<keyword evidence="6" id="KW-1185">Reference proteome</keyword>
<evidence type="ECO:0008006" key="7">
    <source>
        <dbReference type="Google" id="ProtNLM"/>
    </source>
</evidence>
<gene>
    <name evidence="5" type="ORF">L201_006740</name>
</gene>
<protein>
    <recommendedName>
        <fullName evidence="7">THO complex subunit 5</fullName>
    </recommendedName>
</protein>
<dbReference type="RefSeq" id="XP_066078555.1">
    <property type="nucleotide sequence ID" value="XM_066222458.1"/>
</dbReference>
<dbReference type="PANTHER" id="PTHR13375">
    <property type="entry name" value="FMS INTERACTING PROTEIN"/>
    <property type="match status" value="1"/>
</dbReference>
<keyword evidence="4" id="KW-0175">Coiled coil</keyword>
<dbReference type="GO" id="GO:0000445">
    <property type="term" value="C:THO complex part of transcription export complex"/>
    <property type="evidence" value="ECO:0007669"/>
    <property type="project" value="TreeGrafter"/>
</dbReference>
<dbReference type="EMBL" id="CP144106">
    <property type="protein sequence ID" value="WWC91793.1"/>
    <property type="molecule type" value="Genomic_DNA"/>
</dbReference>
<evidence type="ECO:0000256" key="1">
    <source>
        <dbReference type="ARBA" id="ARBA00004123"/>
    </source>
</evidence>
<comment type="similarity">
    <text evidence="2">Belongs to the THOC5 family.</text>
</comment>
<dbReference type="GeneID" id="91097409"/>
<evidence type="ECO:0000313" key="5">
    <source>
        <dbReference type="EMBL" id="WWC91793.1"/>
    </source>
</evidence>
<dbReference type="InterPro" id="IPR019163">
    <property type="entry name" value="THO_Thoc5"/>
</dbReference>
<accession>A0AAX4K3P6</accession>
<reference evidence="5 6" key="1">
    <citation type="submission" date="2024-01" db="EMBL/GenBank/DDBJ databases">
        <title>Comparative genomics of Cryptococcus and Kwoniella reveals pathogenesis evolution and contrasting modes of karyotype evolution via chromosome fusion or intercentromeric recombination.</title>
        <authorList>
            <person name="Coelho M.A."/>
            <person name="David-Palma M."/>
            <person name="Shea T."/>
            <person name="Bowers K."/>
            <person name="McGinley-Smith S."/>
            <person name="Mohammad A.W."/>
            <person name="Gnirke A."/>
            <person name="Yurkov A.M."/>
            <person name="Nowrousian M."/>
            <person name="Sun S."/>
            <person name="Cuomo C.A."/>
            <person name="Heitman J."/>
        </authorList>
    </citation>
    <scope>NUCLEOTIDE SEQUENCE [LARGE SCALE GENOMIC DNA]</scope>
    <source>
        <strain evidence="5 6">CBS 6074</strain>
    </source>
</reference>
<dbReference type="Pfam" id="PF09766">
    <property type="entry name" value="FmiP_Thoc5"/>
    <property type="match status" value="1"/>
</dbReference>